<dbReference type="EMBL" id="FNPB01000006">
    <property type="protein sequence ID" value="SDY07453.1"/>
    <property type="molecule type" value="Genomic_DNA"/>
</dbReference>
<dbReference type="InterPro" id="IPR055945">
    <property type="entry name" value="DUF7523"/>
</dbReference>
<evidence type="ECO:0000313" key="1">
    <source>
        <dbReference type="EMBL" id="SDY07453.1"/>
    </source>
</evidence>
<proteinExistence type="predicted"/>
<protein>
    <submittedName>
        <fullName evidence="1">Uncharacterized protein</fullName>
    </submittedName>
</protein>
<sequence length="172" mass="17470">MSLAAETRAAVRDRPWLLRALRAGVINYTAAAESLAVDGDTDSIATALRRFEDDIDPAAAASRDVTVRMRSGVGLAGVDVADAESTPESAADVLLSVGDSAIVTTDGSLTAIVVEGAVDAAALSAVVGRLRAENVLVDAAGVSGDTLVVVVPRSDGANALRLVESALEMVPE</sequence>
<evidence type="ECO:0000313" key="2">
    <source>
        <dbReference type="Proteomes" id="UP000199170"/>
    </source>
</evidence>
<dbReference type="AlphaFoldDB" id="A0A1H3GVU6"/>
<dbReference type="Pfam" id="PF24367">
    <property type="entry name" value="DUF7523"/>
    <property type="match status" value="1"/>
</dbReference>
<dbReference type="RefSeq" id="WP_089767129.1">
    <property type="nucleotide sequence ID" value="NZ_FNPB01000006.1"/>
</dbReference>
<name>A0A1H3GVU6_9EURY</name>
<dbReference type="STRING" id="660517.SAMN04487946_10614"/>
<dbReference type="OrthoDB" id="213717at2157"/>
<dbReference type="Proteomes" id="UP000199170">
    <property type="component" value="Unassembled WGS sequence"/>
</dbReference>
<gene>
    <name evidence="1" type="ORF">SAMN04487946_10614</name>
</gene>
<accession>A0A1H3GVU6</accession>
<reference evidence="2" key="1">
    <citation type="submission" date="2016-10" db="EMBL/GenBank/DDBJ databases">
        <authorList>
            <person name="Varghese N."/>
            <person name="Submissions S."/>
        </authorList>
    </citation>
    <scope>NUCLEOTIDE SEQUENCE [LARGE SCALE GENOMIC DNA]</scope>
    <source>
        <strain evidence="2">CGMCC 1.10118</strain>
    </source>
</reference>
<keyword evidence="2" id="KW-1185">Reference proteome</keyword>
<organism evidence="1 2">
    <name type="scientific">Halobellus clavatus</name>
    <dbReference type="NCBI Taxonomy" id="660517"/>
    <lineage>
        <taxon>Archaea</taxon>
        <taxon>Methanobacteriati</taxon>
        <taxon>Methanobacteriota</taxon>
        <taxon>Stenosarchaea group</taxon>
        <taxon>Halobacteria</taxon>
        <taxon>Halobacteriales</taxon>
        <taxon>Haloferacaceae</taxon>
        <taxon>Halobellus</taxon>
    </lineage>
</organism>